<evidence type="ECO:0000313" key="3">
    <source>
        <dbReference type="Proteomes" id="UP001300745"/>
    </source>
</evidence>
<keyword evidence="1" id="KW-1133">Transmembrane helix</keyword>
<feature type="transmembrane region" description="Helical" evidence="1">
    <location>
        <begin position="34"/>
        <end position="56"/>
    </location>
</feature>
<keyword evidence="3" id="KW-1185">Reference proteome</keyword>
<name>A0ABT3SC96_9MYCO</name>
<accession>A0ABT3SC96</accession>
<dbReference type="RefSeq" id="WP_266073937.1">
    <property type="nucleotide sequence ID" value="NZ_JAPJDO010000007.1"/>
</dbReference>
<organism evidence="2 3">
    <name type="scientific">Mycobacterium pinniadriaticum</name>
    <dbReference type="NCBI Taxonomy" id="2994102"/>
    <lineage>
        <taxon>Bacteria</taxon>
        <taxon>Bacillati</taxon>
        <taxon>Actinomycetota</taxon>
        <taxon>Actinomycetes</taxon>
        <taxon>Mycobacteriales</taxon>
        <taxon>Mycobacteriaceae</taxon>
        <taxon>Mycobacterium</taxon>
    </lineage>
</organism>
<evidence type="ECO:0000313" key="2">
    <source>
        <dbReference type="EMBL" id="MCX2937118.1"/>
    </source>
</evidence>
<reference evidence="2 3" key="1">
    <citation type="submission" date="2022-11" db="EMBL/GenBank/DDBJ databases">
        <title>Mycobacterium sp. nov.</title>
        <authorList>
            <person name="Papic B."/>
            <person name="Spicic S."/>
            <person name="Duvnjak S."/>
        </authorList>
    </citation>
    <scope>NUCLEOTIDE SEQUENCE [LARGE SCALE GENOMIC DNA]</scope>
    <source>
        <strain evidence="2 3">CVI_P4</strain>
    </source>
</reference>
<keyword evidence="1" id="KW-0812">Transmembrane</keyword>
<sequence>MDSDDRLDEHVAEPPVAPVPAAATPRRVSLSLRALVTGAVMVALVAGLGVMTWLYIGEREVVEANTRAMQNQQKAERIALDYAVSAAAMNYQDLNGWKTNLVKGTSPELNDKLSKAATSMQQLLVPLQWTSTSKPLAAKVRSDTNGVYVVDTFVSVLTKTTQAPDNLQSTATYSITIDSNNNWLITDVGGISAVVGSK</sequence>
<gene>
    <name evidence="2" type="ORF">ORI27_10420</name>
</gene>
<keyword evidence="1" id="KW-0472">Membrane</keyword>
<proteinExistence type="predicted"/>
<comment type="caution">
    <text evidence="2">The sequence shown here is derived from an EMBL/GenBank/DDBJ whole genome shotgun (WGS) entry which is preliminary data.</text>
</comment>
<dbReference type="Proteomes" id="UP001300745">
    <property type="component" value="Unassembled WGS sequence"/>
</dbReference>
<protein>
    <recommendedName>
        <fullName evidence="4">Mce-associated membrane protein</fullName>
    </recommendedName>
</protein>
<dbReference type="EMBL" id="JAPJDO010000007">
    <property type="protein sequence ID" value="MCX2937118.1"/>
    <property type="molecule type" value="Genomic_DNA"/>
</dbReference>
<evidence type="ECO:0000256" key="1">
    <source>
        <dbReference type="SAM" id="Phobius"/>
    </source>
</evidence>
<evidence type="ECO:0008006" key="4">
    <source>
        <dbReference type="Google" id="ProtNLM"/>
    </source>
</evidence>